<feature type="non-terminal residue" evidence="4">
    <location>
        <position position="1"/>
    </location>
</feature>
<keyword evidence="2" id="KW-0275">Fatty acid biosynthesis</keyword>
<feature type="domain" description="Ketosynthase family 3 (KS3)" evidence="3">
    <location>
        <begin position="1"/>
        <end position="243"/>
    </location>
</feature>
<keyword evidence="1" id="KW-0808">Transferase</keyword>
<dbReference type="Gene3D" id="3.40.47.10">
    <property type="match status" value="1"/>
</dbReference>
<gene>
    <name evidence="4" type="ORF">GX859_00480</name>
</gene>
<dbReference type="GO" id="GO:0004315">
    <property type="term" value="F:3-oxoacyl-[acyl-carrier-protein] synthase activity"/>
    <property type="evidence" value="ECO:0007669"/>
    <property type="project" value="TreeGrafter"/>
</dbReference>
<keyword evidence="2" id="KW-0444">Lipid biosynthesis</keyword>
<dbReference type="Pfam" id="PF02801">
    <property type="entry name" value="Ketoacyl-synt_C"/>
    <property type="match status" value="1"/>
</dbReference>
<keyword evidence="2" id="KW-0276">Fatty acid metabolism</keyword>
<evidence type="ECO:0000256" key="1">
    <source>
        <dbReference type="ARBA" id="ARBA00022679"/>
    </source>
</evidence>
<dbReference type="PROSITE" id="PS52004">
    <property type="entry name" value="KS3_2"/>
    <property type="match status" value="1"/>
</dbReference>
<evidence type="ECO:0000256" key="2">
    <source>
        <dbReference type="ARBA" id="ARBA00023160"/>
    </source>
</evidence>
<name>A0A7X6SU57_9CORY</name>
<organism evidence="4 5">
    <name type="scientific">Corynebacterium humireducens</name>
    <dbReference type="NCBI Taxonomy" id="1223514"/>
    <lineage>
        <taxon>Bacteria</taxon>
        <taxon>Bacillati</taxon>
        <taxon>Actinomycetota</taxon>
        <taxon>Actinomycetes</taxon>
        <taxon>Mycobacteriales</taxon>
        <taxon>Corynebacteriaceae</taxon>
        <taxon>Corynebacterium</taxon>
    </lineage>
</organism>
<dbReference type="SUPFAM" id="SSF53901">
    <property type="entry name" value="Thiolase-like"/>
    <property type="match status" value="1"/>
</dbReference>
<reference evidence="4 5" key="1">
    <citation type="journal article" date="2020" name="Biotechnol. Biofuels">
        <title>New insights from the biogas microbiome by comprehensive genome-resolved metagenomics of nearly 1600 species originating from multiple anaerobic digesters.</title>
        <authorList>
            <person name="Campanaro S."/>
            <person name="Treu L."/>
            <person name="Rodriguez-R L.M."/>
            <person name="Kovalovszki A."/>
            <person name="Ziels R.M."/>
            <person name="Maus I."/>
            <person name="Zhu X."/>
            <person name="Kougias P.G."/>
            <person name="Basile A."/>
            <person name="Luo G."/>
            <person name="Schluter A."/>
            <person name="Konstantinidis K.T."/>
            <person name="Angelidaki I."/>
        </authorList>
    </citation>
    <scope>NUCLEOTIDE SEQUENCE [LARGE SCALE GENOMIC DNA]</scope>
    <source>
        <strain evidence="4">AS15tlH2ME_198</strain>
    </source>
</reference>
<dbReference type="CDD" id="cd00828">
    <property type="entry name" value="elong_cond_enzymes"/>
    <property type="match status" value="1"/>
</dbReference>
<evidence type="ECO:0000313" key="4">
    <source>
        <dbReference type="EMBL" id="NLA54768.1"/>
    </source>
</evidence>
<comment type="caution">
    <text evidence="4">The sequence shown here is derived from an EMBL/GenBank/DDBJ whole genome shotgun (WGS) entry which is preliminary data.</text>
</comment>
<dbReference type="AlphaFoldDB" id="A0A7X6SU57"/>
<dbReference type="GO" id="GO:0005829">
    <property type="term" value="C:cytosol"/>
    <property type="evidence" value="ECO:0007669"/>
    <property type="project" value="TreeGrafter"/>
</dbReference>
<dbReference type="InterPro" id="IPR014031">
    <property type="entry name" value="Ketoacyl_synth_C"/>
</dbReference>
<dbReference type="PANTHER" id="PTHR11712">
    <property type="entry name" value="POLYKETIDE SYNTHASE-RELATED"/>
    <property type="match status" value="1"/>
</dbReference>
<sequence>LDDLSIEGITGFGDMAATADSTEMENKGIEHRYFSRANDRRRGGFIESEGGGTVLLARGSVAADLGLPVLGIVAFAESFADGAHTSIPAPGLGALGAARGGAESRLATQLAAVGVSADEVSIISKHDTSTNANDPNESDLHERIAASVGRSDGNPLYVISQKTLTGHAKGGAAAFQMIGLTQVLRSGIIPANMSLDSVDPVLARHQHLVWLRKPLNLAERAPKAGLVTSLGFGHVSALVAVVHPGAFLEALRQERGHDAAAEWVRVSTAREEAGLRRITEAMYGGAALYERPADRNLGGTGEAVKQREAAILLDHDARLVDGVLRTGAEIG</sequence>
<dbReference type="GO" id="GO:0006633">
    <property type="term" value="P:fatty acid biosynthetic process"/>
    <property type="evidence" value="ECO:0007669"/>
    <property type="project" value="UniProtKB-KW"/>
</dbReference>
<proteinExistence type="predicted"/>
<evidence type="ECO:0000313" key="5">
    <source>
        <dbReference type="Proteomes" id="UP000557899"/>
    </source>
</evidence>
<protein>
    <submittedName>
        <fullName evidence="4">3-oxoacyl-ACP synthase</fullName>
    </submittedName>
</protein>
<dbReference type="InterPro" id="IPR000794">
    <property type="entry name" value="Beta-ketoacyl_synthase"/>
</dbReference>
<dbReference type="InterPro" id="IPR016039">
    <property type="entry name" value="Thiolase-like"/>
</dbReference>
<dbReference type="EMBL" id="JAAZHI010000010">
    <property type="protein sequence ID" value="NLA54768.1"/>
    <property type="molecule type" value="Genomic_DNA"/>
</dbReference>
<dbReference type="InterPro" id="IPR020841">
    <property type="entry name" value="PKS_Beta-ketoAc_synthase_dom"/>
</dbReference>
<evidence type="ECO:0000259" key="3">
    <source>
        <dbReference type="PROSITE" id="PS52004"/>
    </source>
</evidence>
<dbReference type="Proteomes" id="UP000557899">
    <property type="component" value="Unassembled WGS sequence"/>
</dbReference>
<dbReference type="PANTHER" id="PTHR11712:SF336">
    <property type="entry name" value="3-OXOACYL-[ACYL-CARRIER-PROTEIN] SYNTHASE, MITOCHONDRIAL"/>
    <property type="match status" value="1"/>
</dbReference>
<keyword evidence="2" id="KW-0443">Lipid metabolism</keyword>
<dbReference type="InterPro" id="IPR047224">
    <property type="entry name" value="FAS_alpha_su_C"/>
</dbReference>
<accession>A0A7X6SU57</accession>